<proteinExistence type="predicted"/>
<sequence length="55" mass="6799">MESWWCFPLFAGQYGVFEKRRRFFEIFSKNFLSSKIRLSEKPGQAYRYCKQYLDD</sequence>
<name>A0A844RHS5_EGGLN</name>
<organism evidence="1 2">
    <name type="scientific">Eggerthella lenta</name>
    <name type="common">Eubacterium lentum</name>
    <dbReference type="NCBI Taxonomy" id="84112"/>
    <lineage>
        <taxon>Bacteria</taxon>
        <taxon>Bacillati</taxon>
        <taxon>Actinomycetota</taxon>
        <taxon>Coriobacteriia</taxon>
        <taxon>Eggerthellales</taxon>
        <taxon>Eggerthellaceae</taxon>
        <taxon>Eggerthella</taxon>
    </lineage>
</organism>
<dbReference type="Proteomes" id="UP000436429">
    <property type="component" value="Unassembled WGS sequence"/>
</dbReference>
<comment type="caution">
    <text evidence="1">The sequence shown here is derived from an EMBL/GenBank/DDBJ whole genome shotgun (WGS) entry which is preliminary data.</text>
</comment>
<evidence type="ECO:0000313" key="1">
    <source>
        <dbReference type="EMBL" id="MVN33607.1"/>
    </source>
</evidence>
<accession>A0A844RHS5</accession>
<dbReference type="AlphaFoldDB" id="A0A844RHS5"/>
<reference evidence="1 2" key="1">
    <citation type="submission" date="2019-11" db="EMBL/GenBank/DDBJ databases">
        <title>Whole genome shotgun sequencing (WGS) data from Adlercreutzia equolifaciens ResAG-91, Eggerthella lenta MRI-F36, MRI-F37, MRI-F40, ResAG-49, ResAG-88, ResAG-121, ResAG-145, and Gordonibacter sp. ResAG-5, ResAG-26, ResAG-43, ResAG-50, ResAG-59.</title>
        <authorList>
            <person name="Stoll D.A."/>
            <person name="Danylec N."/>
            <person name="Franz C.M.A.P."/>
            <person name="Huch M."/>
        </authorList>
    </citation>
    <scope>NUCLEOTIDE SEQUENCE [LARGE SCALE GENOMIC DNA]</scope>
    <source>
        <strain evidence="1 2">ResAG-88</strain>
    </source>
</reference>
<gene>
    <name evidence="1" type="ORF">GO726_10610</name>
</gene>
<protein>
    <submittedName>
        <fullName evidence="1">Uncharacterized protein</fullName>
    </submittedName>
</protein>
<evidence type="ECO:0000313" key="2">
    <source>
        <dbReference type="Proteomes" id="UP000436429"/>
    </source>
</evidence>
<dbReference type="EMBL" id="WPOM01000020">
    <property type="protein sequence ID" value="MVN33607.1"/>
    <property type="molecule type" value="Genomic_DNA"/>
</dbReference>